<dbReference type="Proteomes" id="UP000613177">
    <property type="component" value="Unassembled WGS sequence"/>
</dbReference>
<evidence type="ECO:0000313" key="2">
    <source>
        <dbReference type="Proteomes" id="UP000613177"/>
    </source>
</evidence>
<dbReference type="EMBL" id="JAEPRE010000032">
    <property type="protein sequence ID" value="KAG2235458.1"/>
    <property type="molecule type" value="Genomic_DNA"/>
</dbReference>
<evidence type="ECO:0000313" key="1">
    <source>
        <dbReference type="EMBL" id="KAG2235458.1"/>
    </source>
</evidence>
<sequence length="148" mass="16725">MCHSSSYSYQLHIKNNIPNRSPYSIRPTANTYWRIVFEVNGAQETFILAYNGNIADSDFMKQVQTRLNPYGITVETITLMINAPQYYNLPSQIVIANQRDFLRALALIPNGDNLYSPLRGVVARVNQDKVADKKEGSDSGYNSEISDN</sequence>
<proteinExistence type="predicted"/>
<name>A0A8H7SW21_9FUNG</name>
<organism evidence="1 2">
    <name type="scientific">Thamnidium elegans</name>
    <dbReference type="NCBI Taxonomy" id="101142"/>
    <lineage>
        <taxon>Eukaryota</taxon>
        <taxon>Fungi</taxon>
        <taxon>Fungi incertae sedis</taxon>
        <taxon>Mucoromycota</taxon>
        <taxon>Mucoromycotina</taxon>
        <taxon>Mucoromycetes</taxon>
        <taxon>Mucorales</taxon>
        <taxon>Mucorineae</taxon>
        <taxon>Mucoraceae</taxon>
        <taxon>Thamnidium</taxon>
    </lineage>
</organism>
<gene>
    <name evidence="1" type="ORF">INT48_007856</name>
</gene>
<dbReference type="AlphaFoldDB" id="A0A8H7SW21"/>
<comment type="caution">
    <text evidence="1">The sequence shown here is derived from an EMBL/GenBank/DDBJ whole genome shotgun (WGS) entry which is preliminary data.</text>
</comment>
<keyword evidence="2" id="KW-1185">Reference proteome</keyword>
<reference evidence="1" key="1">
    <citation type="submission" date="2021-01" db="EMBL/GenBank/DDBJ databases">
        <title>Metabolic potential, ecology and presence of endohyphal bacteria is reflected in genomic diversity of Mucoromycotina.</title>
        <authorList>
            <person name="Muszewska A."/>
            <person name="Okrasinska A."/>
            <person name="Steczkiewicz K."/>
            <person name="Drgas O."/>
            <person name="Orlowska M."/>
            <person name="Perlinska-Lenart U."/>
            <person name="Aleksandrzak-Piekarczyk T."/>
            <person name="Szatraj K."/>
            <person name="Zielenkiewicz U."/>
            <person name="Pilsyk S."/>
            <person name="Malc E."/>
            <person name="Mieczkowski P."/>
            <person name="Kruszewska J.S."/>
            <person name="Biernat P."/>
            <person name="Pawlowska J."/>
        </authorList>
    </citation>
    <scope>NUCLEOTIDE SEQUENCE</scope>
    <source>
        <strain evidence="1">WA0000018081</strain>
    </source>
</reference>
<protein>
    <submittedName>
        <fullName evidence="1">Uncharacterized protein</fullName>
    </submittedName>
</protein>
<accession>A0A8H7SW21</accession>